<dbReference type="InterPro" id="IPR039426">
    <property type="entry name" value="TonB-dep_rcpt-like"/>
</dbReference>
<dbReference type="Gene3D" id="2.40.170.20">
    <property type="entry name" value="TonB-dependent receptor, beta-barrel domain"/>
    <property type="match status" value="1"/>
</dbReference>
<evidence type="ECO:0000259" key="15">
    <source>
        <dbReference type="Pfam" id="PF07715"/>
    </source>
</evidence>
<comment type="similarity">
    <text evidence="2">Belongs to the TonB-dependent receptor family. Hemoglobin/haptoglobin binding protein subfamily.</text>
</comment>
<dbReference type="InterPro" id="IPR036942">
    <property type="entry name" value="Beta-barrel_TonB_sf"/>
</dbReference>
<dbReference type="PANTHER" id="PTHR30069">
    <property type="entry name" value="TONB-DEPENDENT OUTER MEMBRANE RECEPTOR"/>
    <property type="match status" value="1"/>
</dbReference>
<feature type="domain" description="TonB-dependent receptor plug" evidence="15">
    <location>
        <begin position="58"/>
        <end position="166"/>
    </location>
</feature>
<keyword evidence="6 13" id="KW-0732">Signal</keyword>
<evidence type="ECO:0000313" key="16">
    <source>
        <dbReference type="EMBL" id="KJZ11755.1"/>
    </source>
</evidence>
<dbReference type="GO" id="GO:0044718">
    <property type="term" value="P:siderophore transmembrane transport"/>
    <property type="evidence" value="ECO:0007669"/>
    <property type="project" value="TreeGrafter"/>
</dbReference>
<evidence type="ECO:0000259" key="14">
    <source>
        <dbReference type="Pfam" id="PF00593"/>
    </source>
</evidence>
<feature type="domain" description="TonB-dependent receptor-like beta-barrel" evidence="14">
    <location>
        <begin position="287"/>
        <end position="741"/>
    </location>
</feature>
<evidence type="ECO:0000313" key="17">
    <source>
        <dbReference type="Proteomes" id="UP000033452"/>
    </source>
</evidence>
<evidence type="ECO:0000256" key="6">
    <source>
        <dbReference type="ARBA" id="ARBA00022729"/>
    </source>
</evidence>
<feature type="chain" id="PRO_5002475912" evidence="13">
    <location>
        <begin position="27"/>
        <end position="787"/>
    </location>
</feature>
<feature type="signal peptide" evidence="13">
    <location>
        <begin position="1"/>
        <end position="26"/>
    </location>
</feature>
<keyword evidence="8 11" id="KW-0472">Membrane</keyword>
<dbReference type="InterPro" id="IPR012910">
    <property type="entry name" value="Plug_dom"/>
</dbReference>
<dbReference type="GO" id="GO:0015344">
    <property type="term" value="F:siderophore uptake transmembrane transporter activity"/>
    <property type="evidence" value="ECO:0007669"/>
    <property type="project" value="TreeGrafter"/>
</dbReference>
<evidence type="ECO:0000256" key="11">
    <source>
        <dbReference type="PROSITE-ProRule" id="PRU01360"/>
    </source>
</evidence>
<evidence type="ECO:0000256" key="9">
    <source>
        <dbReference type="ARBA" id="ARBA00023170"/>
    </source>
</evidence>
<evidence type="ECO:0000256" key="2">
    <source>
        <dbReference type="ARBA" id="ARBA00008143"/>
    </source>
</evidence>
<dbReference type="OrthoDB" id="9764669at2"/>
<dbReference type="RefSeq" id="WP_046003717.1">
    <property type="nucleotide sequence ID" value="NZ_JXYA01000007.1"/>
</dbReference>
<reference evidence="16 17" key="1">
    <citation type="journal article" date="2015" name="BMC Genomics">
        <title>Genome mining reveals unlocked bioactive potential of marine Gram-negative bacteria.</title>
        <authorList>
            <person name="Machado H."/>
            <person name="Sonnenschein E.C."/>
            <person name="Melchiorsen J."/>
            <person name="Gram L."/>
        </authorList>
    </citation>
    <scope>NUCLEOTIDE SEQUENCE [LARGE SCALE GENOMIC DNA]</scope>
    <source>
        <strain evidence="16 17">S2471</strain>
    </source>
</reference>
<keyword evidence="9" id="KW-0675">Receptor</keyword>
<keyword evidence="5 11" id="KW-0812">Transmembrane</keyword>
<dbReference type="InterPro" id="IPR037066">
    <property type="entry name" value="Plug_dom_sf"/>
</dbReference>
<sequence length="787" mass="87924">MTSKQSCQTTAASLLFSMILFSSHSAAQGDELDTFMELSLEDLLDVTVSSASGVEETLRDAPAAMVIVTAADIRQRGYTSIDEVILDLPGFDSTVTNGNGGVITYQRGYRTPLTQRTLMLVNGIADNHLWYHEATLSKNYPLSNIARIEVLYGPVGAVYGPNAFLGIINLVTSDAKETHQNDDFFKVNVQSGSYDTQSIDIAAGGNHNKLTYNLSAKYYSSDEADIDDLAPWGFVSNELLSNRDIWGPVIYDTALSANCAADGCPHGSKYNDFGAYHDPQREWGILADVGFKNLTLGVIEWDMRHGWGPQYPHDRAQPAAQWYRNSEQYYLRHAGTLKNKVQVDTLLLSRKSGNGGYWVESFPGSTALSGPDVVSTLTISHWRTSNKSWLFKQDYEFDYTEQLKISGGIKFEDKELTKAYDACGYFAETFCSSDTPETAGDGVALNTDSTINIQPDTLSRMPDENLASLTDRGAYIQAIWNINKWRVNAGVRYDKNSLYGSTTNPRASAIYFLSDKSTIKMLYGTAFQEPAPIQLWGGWSGRSANPDLKPEKAENFEFIYMYQQDNWLHDLSLFTARYDNVVKEEAENAGKRSIYGLEYRGKFEFNNFITGAANISGYLYYTHTKTKSSVSYDHTQGLWVGEGIENCRDIANTNTLTYNPCQDMDAELGDIAPHKINAGLNVPVSDALNVNVRANWFSSKPLYLRNTLRARDRKNDAYLTVDANIIYRFESFEVAFKIKNLFDEIYYHSGAEAAASGDDFEQRSVGWANSLIPQPKRSFMLSVSMQF</sequence>
<dbReference type="PATRIC" id="fig|43658.5.peg.870"/>
<dbReference type="GO" id="GO:0009279">
    <property type="term" value="C:cell outer membrane"/>
    <property type="evidence" value="ECO:0007669"/>
    <property type="project" value="UniProtKB-SubCell"/>
</dbReference>
<name>A0A0F4QWW2_9GAMM</name>
<accession>A0A0F4QWW2</accession>
<evidence type="ECO:0000256" key="7">
    <source>
        <dbReference type="ARBA" id="ARBA00023077"/>
    </source>
</evidence>
<dbReference type="Gene3D" id="2.170.130.10">
    <property type="entry name" value="TonB-dependent receptor, plug domain"/>
    <property type="match status" value="1"/>
</dbReference>
<dbReference type="Pfam" id="PF00593">
    <property type="entry name" value="TonB_dep_Rec_b-barrel"/>
    <property type="match status" value="1"/>
</dbReference>
<dbReference type="PANTHER" id="PTHR30069:SF29">
    <property type="entry name" value="HEMOGLOBIN AND HEMOGLOBIN-HAPTOGLOBIN-BINDING PROTEIN 1-RELATED"/>
    <property type="match status" value="1"/>
</dbReference>
<dbReference type="Proteomes" id="UP000033452">
    <property type="component" value="Unassembled WGS sequence"/>
</dbReference>
<dbReference type="Pfam" id="PF07715">
    <property type="entry name" value="Plug"/>
    <property type="match status" value="1"/>
</dbReference>
<evidence type="ECO:0000256" key="4">
    <source>
        <dbReference type="ARBA" id="ARBA00022452"/>
    </source>
</evidence>
<comment type="caution">
    <text evidence="16">The sequence shown here is derived from an EMBL/GenBank/DDBJ whole genome shotgun (WGS) entry which is preliminary data.</text>
</comment>
<dbReference type="InterPro" id="IPR000531">
    <property type="entry name" value="Beta-barrel_TonB"/>
</dbReference>
<evidence type="ECO:0000256" key="1">
    <source>
        <dbReference type="ARBA" id="ARBA00004571"/>
    </source>
</evidence>
<keyword evidence="3 11" id="KW-0813">Transport</keyword>
<organism evidence="16 17">
    <name type="scientific">Pseudoalteromonas rubra</name>
    <dbReference type="NCBI Taxonomy" id="43658"/>
    <lineage>
        <taxon>Bacteria</taxon>
        <taxon>Pseudomonadati</taxon>
        <taxon>Pseudomonadota</taxon>
        <taxon>Gammaproteobacteria</taxon>
        <taxon>Alteromonadales</taxon>
        <taxon>Pseudoalteromonadaceae</taxon>
        <taxon>Pseudoalteromonas</taxon>
    </lineage>
</organism>
<keyword evidence="7 12" id="KW-0798">TonB box</keyword>
<keyword evidence="17" id="KW-1185">Reference proteome</keyword>
<protein>
    <submittedName>
        <fullName evidence="16">Adhesin</fullName>
    </submittedName>
</protein>
<dbReference type="PROSITE" id="PS52016">
    <property type="entry name" value="TONB_DEPENDENT_REC_3"/>
    <property type="match status" value="1"/>
</dbReference>
<evidence type="ECO:0000256" key="10">
    <source>
        <dbReference type="ARBA" id="ARBA00023237"/>
    </source>
</evidence>
<gene>
    <name evidence="16" type="ORF">TW77_04160</name>
</gene>
<evidence type="ECO:0000256" key="13">
    <source>
        <dbReference type="SAM" id="SignalP"/>
    </source>
</evidence>
<dbReference type="SUPFAM" id="SSF56935">
    <property type="entry name" value="Porins"/>
    <property type="match status" value="1"/>
</dbReference>
<evidence type="ECO:0000256" key="8">
    <source>
        <dbReference type="ARBA" id="ARBA00023136"/>
    </source>
</evidence>
<proteinExistence type="inferred from homology"/>
<comment type="subcellular location">
    <subcellularLocation>
        <location evidence="1 11">Cell outer membrane</location>
        <topology evidence="1 11">Multi-pass membrane protein</topology>
    </subcellularLocation>
</comment>
<keyword evidence="10 11" id="KW-0998">Cell outer membrane</keyword>
<dbReference type="EMBL" id="JXYA01000007">
    <property type="protein sequence ID" value="KJZ11755.1"/>
    <property type="molecule type" value="Genomic_DNA"/>
</dbReference>
<keyword evidence="4 11" id="KW-1134">Transmembrane beta strand</keyword>
<evidence type="ECO:0000256" key="5">
    <source>
        <dbReference type="ARBA" id="ARBA00022692"/>
    </source>
</evidence>
<evidence type="ECO:0000256" key="12">
    <source>
        <dbReference type="RuleBase" id="RU003357"/>
    </source>
</evidence>
<dbReference type="AlphaFoldDB" id="A0A0F4QWW2"/>
<evidence type="ECO:0000256" key="3">
    <source>
        <dbReference type="ARBA" id="ARBA00022448"/>
    </source>
</evidence>